<dbReference type="Proteomes" id="UP001055439">
    <property type="component" value="Chromosome 10"/>
</dbReference>
<reference evidence="1" key="1">
    <citation type="submission" date="2022-05" db="EMBL/GenBank/DDBJ databases">
        <title>The Musa troglodytarum L. genome provides insights into the mechanism of non-climacteric behaviour and enrichment of carotenoids.</title>
        <authorList>
            <person name="Wang J."/>
        </authorList>
    </citation>
    <scope>NUCLEOTIDE SEQUENCE</scope>
    <source>
        <tissue evidence="1">Leaf</tissue>
    </source>
</reference>
<keyword evidence="2" id="KW-1185">Reference proteome</keyword>
<gene>
    <name evidence="1" type="ORF">MUK42_19113</name>
</gene>
<accession>A0A9E7JIW0</accession>
<dbReference type="EMBL" id="CP097503">
    <property type="protein sequence ID" value="URD82454.1"/>
    <property type="molecule type" value="Genomic_DNA"/>
</dbReference>
<dbReference type="EMBL" id="CP097503">
    <property type="protein sequence ID" value="URD82459.1"/>
    <property type="molecule type" value="Genomic_DNA"/>
</dbReference>
<dbReference type="OrthoDB" id="10462326at2759"/>
<evidence type="ECO:0000313" key="1">
    <source>
        <dbReference type="EMBL" id="URD82454.1"/>
    </source>
</evidence>
<sequence length="183" mass="21075">MKQSPKNGSKDVYHDKSVSQACRGFPVRSRRLVKWMFVRISLWEHIPQHCPTVVDQIVPQNLLEQRHPIYTKFALVSSVALKQMVNAASFIFDVRQFVVSPALHLLSKIFRLGYCAACSQDGKNSPDPTSNCSKKGGFLRNCIVLKFLRHRMTLMRTAVGSYSHRAWRKLDVKHAVRRRHQNC</sequence>
<name>A0A9E7JIW0_9LILI</name>
<dbReference type="AlphaFoldDB" id="A0A9E7JIW0"/>
<organism evidence="1 2">
    <name type="scientific">Musa troglodytarum</name>
    <name type="common">fe'i banana</name>
    <dbReference type="NCBI Taxonomy" id="320322"/>
    <lineage>
        <taxon>Eukaryota</taxon>
        <taxon>Viridiplantae</taxon>
        <taxon>Streptophyta</taxon>
        <taxon>Embryophyta</taxon>
        <taxon>Tracheophyta</taxon>
        <taxon>Spermatophyta</taxon>
        <taxon>Magnoliopsida</taxon>
        <taxon>Liliopsida</taxon>
        <taxon>Zingiberales</taxon>
        <taxon>Musaceae</taxon>
        <taxon>Musa</taxon>
    </lineage>
</organism>
<protein>
    <submittedName>
        <fullName evidence="1">Uncharacterized protein</fullName>
    </submittedName>
</protein>
<proteinExistence type="predicted"/>
<evidence type="ECO:0000313" key="2">
    <source>
        <dbReference type="Proteomes" id="UP001055439"/>
    </source>
</evidence>